<comment type="caution">
    <text evidence="9">The sequence shown here is derived from an EMBL/GenBank/DDBJ whole genome shotgun (WGS) entry which is preliminary data.</text>
</comment>
<evidence type="ECO:0000313" key="10">
    <source>
        <dbReference type="Proteomes" id="UP001298424"/>
    </source>
</evidence>
<dbReference type="Pfam" id="PF14520">
    <property type="entry name" value="HHH_5"/>
    <property type="match status" value="2"/>
</dbReference>
<comment type="function">
    <text evidence="7">Participates in both transcription termination and antitermination.</text>
</comment>
<dbReference type="Gene3D" id="3.30.300.20">
    <property type="match status" value="2"/>
</dbReference>
<keyword evidence="10" id="KW-1185">Reference proteome</keyword>
<dbReference type="HAMAP" id="MF_00945_B">
    <property type="entry name" value="NusA_B"/>
    <property type="match status" value="1"/>
</dbReference>
<dbReference type="InterPro" id="IPR013735">
    <property type="entry name" value="TF_NusA_N"/>
</dbReference>
<organism evidence="9 10">
    <name type="scientific">Kingella pumchi</name>
    <dbReference type="NCBI Taxonomy" id="2779506"/>
    <lineage>
        <taxon>Bacteria</taxon>
        <taxon>Pseudomonadati</taxon>
        <taxon>Pseudomonadota</taxon>
        <taxon>Betaproteobacteria</taxon>
        <taxon>Neisseriales</taxon>
        <taxon>Neisseriaceae</taxon>
        <taxon>Kingella</taxon>
    </lineage>
</organism>
<dbReference type="CDD" id="cd22529">
    <property type="entry name" value="KH-II_NusA_rpt2"/>
    <property type="match status" value="1"/>
</dbReference>
<dbReference type="Gene3D" id="2.40.50.140">
    <property type="entry name" value="Nucleic acid-binding proteins"/>
    <property type="match status" value="1"/>
</dbReference>
<sequence>MSREILQLAEALASEKNVDAEIVFGALEFALGIAAKKKAEREHMDVRVEIDRDTGSYQTFRRWLIVEDEAYTYPELEKTIEQIQEEIPGIDIAVGDYYEEELPNESFGRQAAQTAKQIILQRIRDAEREQILSTFLANRSDIVVGTVKRVERQGIIVELAPKLDALLPRQEMLPRENYRNGDRIRALFLRVEEFNGGRKQVILSRTQPEFLRHLFEQEVPEIGDGLLDIREVARDPGQRAKIAVKANDQRIDPQGTCIGVRGARVNAVSNELGGERIDIVLWSMDTAQFVINALSPAQVSRIVINESDDGRESVDVIVAEDQLALAIGRSGQNVRLAAELTGKELNIMTVEEAEERHAAEDAQIRALFVEHLNADEDTANILVQEGFTSLEEVAYVPAEELLEIEGFDQETVDTLRSRARDAILTLAIASEEKLDNIAEDLRTLEGVDQDMLRDLADAEITTRDDLAELSIDELIEITGIEEEEAKTVIMAARAHWFEEDSGNGQAEQQQ</sequence>
<dbReference type="EMBL" id="JAKOOW010000021">
    <property type="protein sequence ID" value="MCG6503821.1"/>
    <property type="molecule type" value="Genomic_DNA"/>
</dbReference>
<evidence type="ECO:0000256" key="6">
    <source>
        <dbReference type="ARBA" id="ARBA00023163"/>
    </source>
</evidence>
<gene>
    <name evidence="7 9" type="primary">nusA</name>
    <name evidence="9" type="ORF">MB824_04815</name>
</gene>
<dbReference type="InterPro" id="IPR010214">
    <property type="entry name" value="Tscrpt_termin_fac_NusA_C_rpt"/>
</dbReference>
<dbReference type="RefSeq" id="WP_238746427.1">
    <property type="nucleotide sequence ID" value="NZ_JAKOOW010000021.1"/>
</dbReference>
<dbReference type="InterPro" id="IPR015946">
    <property type="entry name" value="KH_dom-like_a/b"/>
</dbReference>
<dbReference type="InterPro" id="IPR012340">
    <property type="entry name" value="NA-bd_OB-fold"/>
</dbReference>
<dbReference type="InterPro" id="IPR058582">
    <property type="entry name" value="KH_NusA_2nd"/>
</dbReference>
<evidence type="ECO:0000256" key="4">
    <source>
        <dbReference type="ARBA" id="ARBA00022884"/>
    </source>
</evidence>
<dbReference type="InterPro" id="IPR010995">
    <property type="entry name" value="DNA_repair_Rad51/TF_NusA_a-hlx"/>
</dbReference>
<dbReference type="PROSITE" id="PS50126">
    <property type="entry name" value="S1"/>
    <property type="match status" value="1"/>
</dbReference>
<dbReference type="InterPro" id="IPR003029">
    <property type="entry name" value="S1_domain"/>
</dbReference>
<evidence type="ECO:0000256" key="3">
    <source>
        <dbReference type="ARBA" id="ARBA00022814"/>
    </source>
</evidence>
<dbReference type="SUPFAM" id="SSF69705">
    <property type="entry name" value="Transcription factor NusA, N-terminal domain"/>
    <property type="match status" value="1"/>
</dbReference>
<dbReference type="InterPro" id="IPR036555">
    <property type="entry name" value="NusA_N_sf"/>
</dbReference>
<dbReference type="SUPFAM" id="SSF54814">
    <property type="entry name" value="Prokaryotic type KH domain (KH-domain type II)"/>
    <property type="match status" value="2"/>
</dbReference>
<dbReference type="PROSITE" id="PS50084">
    <property type="entry name" value="KH_TYPE_1"/>
    <property type="match status" value="1"/>
</dbReference>
<dbReference type="InterPro" id="IPR009019">
    <property type="entry name" value="KH_sf_prok-type"/>
</dbReference>
<keyword evidence="5 7" id="KW-0805">Transcription regulation</keyword>
<evidence type="ECO:0000256" key="7">
    <source>
        <dbReference type="HAMAP-Rule" id="MF_00945"/>
    </source>
</evidence>
<dbReference type="CDD" id="cd02134">
    <property type="entry name" value="KH-II_NusA_rpt1"/>
    <property type="match status" value="1"/>
</dbReference>
<keyword evidence="6 7" id="KW-0804">Transcription</keyword>
<dbReference type="PANTHER" id="PTHR22648:SF0">
    <property type="entry name" value="TRANSCRIPTION TERMINATION_ANTITERMINATION PROTEIN NUSA"/>
    <property type="match status" value="1"/>
</dbReference>
<keyword evidence="3 7" id="KW-0889">Transcription antitermination</keyword>
<dbReference type="Gene3D" id="3.30.1480.10">
    <property type="entry name" value="NusA, N-terminal domain"/>
    <property type="match status" value="1"/>
</dbReference>
<accession>A0ABS9NM01</accession>
<keyword evidence="1 7" id="KW-0806">Transcription termination</keyword>
<comment type="subcellular location">
    <subcellularLocation>
        <location evidence="7">Cytoplasm</location>
    </subcellularLocation>
</comment>
<protein>
    <recommendedName>
        <fullName evidence="7">Transcription termination/antitermination protein NusA</fullName>
    </recommendedName>
</protein>
<dbReference type="InterPro" id="IPR030842">
    <property type="entry name" value="TF_NusA_bacterial"/>
</dbReference>
<reference evidence="9 10" key="1">
    <citation type="submission" date="2022-02" db="EMBL/GenBank/DDBJ databases">
        <title>Genome sequence data of Kingella unionensis sp. nov. strain CICC 24913 (CCUG 75125).</title>
        <authorList>
            <person name="Xiao M."/>
        </authorList>
    </citation>
    <scope>NUCLEOTIDE SEQUENCE [LARGE SCALE GENOMIC DNA]</scope>
    <source>
        <strain evidence="9 10">CICC 24913</strain>
    </source>
</reference>
<comment type="similarity">
    <text evidence="7">Belongs to the NusA family.</text>
</comment>
<dbReference type="InterPro" id="IPR025249">
    <property type="entry name" value="TF_NusA_KH_1st"/>
</dbReference>
<dbReference type="InterPro" id="IPR010213">
    <property type="entry name" value="TF_NusA"/>
</dbReference>
<evidence type="ECO:0000313" key="9">
    <source>
        <dbReference type="EMBL" id="MCG6503821.1"/>
    </source>
</evidence>
<evidence type="ECO:0000256" key="2">
    <source>
        <dbReference type="ARBA" id="ARBA00022490"/>
    </source>
</evidence>
<dbReference type="Pfam" id="PF13184">
    <property type="entry name" value="KH_NusA_1st"/>
    <property type="match status" value="1"/>
</dbReference>
<dbReference type="SMART" id="SM00316">
    <property type="entry name" value="S1"/>
    <property type="match status" value="1"/>
</dbReference>
<name>A0ABS9NM01_9NEIS</name>
<evidence type="ECO:0000256" key="1">
    <source>
        <dbReference type="ARBA" id="ARBA00022472"/>
    </source>
</evidence>
<proteinExistence type="inferred from homology"/>
<dbReference type="Pfam" id="PF00575">
    <property type="entry name" value="S1"/>
    <property type="match status" value="1"/>
</dbReference>
<dbReference type="Pfam" id="PF08529">
    <property type="entry name" value="NusA_N"/>
    <property type="match status" value="1"/>
</dbReference>
<evidence type="ECO:0000256" key="5">
    <source>
        <dbReference type="ARBA" id="ARBA00023015"/>
    </source>
</evidence>
<comment type="subunit">
    <text evidence="7">Monomer. Binds directly to the core enzyme of the DNA-dependent RNA polymerase and to nascent RNA.</text>
</comment>
<feature type="domain" description="S1 motif" evidence="8">
    <location>
        <begin position="140"/>
        <end position="206"/>
    </location>
</feature>
<dbReference type="SUPFAM" id="SSF50249">
    <property type="entry name" value="Nucleic acid-binding proteins"/>
    <property type="match status" value="1"/>
</dbReference>
<dbReference type="Proteomes" id="UP001298424">
    <property type="component" value="Unassembled WGS sequence"/>
</dbReference>
<evidence type="ECO:0000259" key="8">
    <source>
        <dbReference type="PROSITE" id="PS50126"/>
    </source>
</evidence>
<dbReference type="SUPFAM" id="SSF47794">
    <property type="entry name" value="Rad51 N-terminal domain-like"/>
    <property type="match status" value="2"/>
</dbReference>
<dbReference type="Pfam" id="PF26594">
    <property type="entry name" value="KH_NusA_2nd"/>
    <property type="match status" value="1"/>
</dbReference>
<keyword evidence="4 7" id="KW-0694">RNA-binding</keyword>
<dbReference type="Gene3D" id="1.10.150.20">
    <property type="entry name" value="5' to 3' exonuclease, C-terminal subdomain"/>
    <property type="match status" value="2"/>
</dbReference>
<keyword evidence="2 7" id="KW-0963">Cytoplasm</keyword>
<dbReference type="NCBIfam" id="TIGR01953">
    <property type="entry name" value="NusA"/>
    <property type="match status" value="1"/>
</dbReference>
<dbReference type="PANTHER" id="PTHR22648">
    <property type="entry name" value="TRANSCRIPTION TERMINATION FACTOR NUSA"/>
    <property type="match status" value="1"/>
</dbReference>
<dbReference type="NCBIfam" id="TIGR01954">
    <property type="entry name" value="nusA_Cterm_rpt"/>
    <property type="match status" value="2"/>
</dbReference>
<dbReference type="CDD" id="cd04455">
    <property type="entry name" value="S1_NusA"/>
    <property type="match status" value="1"/>
</dbReference>